<dbReference type="EMBL" id="LOMT01000123">
    <property type="protein sequence ID" value="KXX90062.1"/>
    <property type="molecule type" value="Genomic_DNA"/>
</dbReference>
<dbReference type="InterPro" id="IPR002104">
    <property type="entry name" value="Integrase_catalytic"/>
</dbReference>
<dbReference type="InterPro" id="IPR013762">
    <property type="entry name" value="Integrase-like_cat_sf"/>
</dbReference>
<keyword evidence="1" id="KW-0233">DNA recombination</keyword>
<dbReference type="InterPro" id="IPR011010">
    <property type="entry name" value="DNA_brk_join_enz"/>
</dbReference>
<organism evidence="5 6">
    <name type="scientific">Bacillus cereus</name>
    <dbReference type="NCBI Taxonomy" id="1396"/>
    <lineage>
        <taxon>Bacteria</taxon>
        <taxon>Bacillati</taxon>
        <taxon>Bacillota</taxon>
        <taxon>Bacilli</taxon>
        <taxon>Bacillales</taxon>
        <taxon>Bacillaceae</taxon>
        <taxon>Bacillus</taxon>
        <taxon>Bacillus cereus group</taxon>
    </lineage>
</organism>
<evidence type="ECO:0000256" key="1">
    <source>
        <dbReference type="ARBA" id="ARBA00023172"/>
    </source>
</evidence>
<dbReference type="GO" id="GO:0003677">
    <property type="term" value="F:DNA binding"/>
    <property type="evidence" value="ECO:0007669"/>
    <property type="project" value="InterPro"/>
</dbReference>
<feature type="domain" description="Tyr recombinase" evidence="4">
    <location>
        <begin position="206"/>
        <end position="355"/>
    </location>
</feature>
<reference evidence="5 6" key="1">
    <citation type="submission" date="2015-12" db="EMBL/GenBank/DDBJ databases">
        <title>Bacillus cereus Group isolate.</title>
        <authorList>
            <person name="Kovac J."/>
        </authorList>
    </citation>
    <scope>NUCLEOTIDE SEQUENCE [LARGE SCALE GENOMIC DNA]</scope>
    <source>
        <strain evidence="5 6">FSL W8-0275</strain>
    </source>
</reference>
<feature type="compositionally biased region" description="Basic residues" evidence="3">
    <location>
        <begin position="1"/>
        <end position="14"/>
    </location>
</feature>
<keyword evidence="2" id="KW-0175">Coiled coil</keyword>
<evidence type="ECO:0000313" key="5">
    <source>
        <dbReference type="EMBL" id="KXX90062.1"/>
    </source>
</evidence>
<dbReference type="AlphaFoldDB" id="A0A150AYM4"/>
<feature type="coiled-coil region" evidence="2">
    <location>
        <begin position="367"/>
        <end position="423"/>
    </location>
</feature>
<proteinExistence type="predicted"/>
<dbReference type="RefSeq" id="WP_061654140.1">
    <property type="nucleotide sequence ID" value="NZ_AP022949.1"/>
</dbReference>
<feature type="compositionally biased region" description="Basic and acidic residues" evidence="3">
    <location>
        <begin position="15"/>
        <end position="29"/>
    </location>
</feature>
<name>A0A150AYM4_BACCE</name>
<evidence type="ECO:0000259" key="4">
    <source>
        <dbReference type="Pfam" id="PF00589"/>
    </source>
</evidence>
<dbReference type="Gene3D" id="1.10.443.10">
    <property type="entry name" value="Intergrase catalytic core"/>
    <property type="match status" value="1"/>
</dbReference>
<comment type="caution">
    <text evidence="5">The sequence shown here is derived from an EMBL/GenBank/DDBJ whole genome shotgun (WGS) entry which is preliminary data.</text>
</comment>
<evidence type="ECO:0000313" key="6">
    <source>
        <dbReference type="Proteomes" id="UP000075591"/>
    </source>
</evidence>
<accession>A0A150AYM4</accession>
<dbReference type="GO" id="GO:0006310">
    <property type="term" value="P:DNA recombination"/>
    <property type="evidence" value="ECO:0007669"/>
    <property type="project" value="UniProtKB-KW"/>
</dbReference>
<gene>
    <name evidence="5" type="ORF">AT274_01515</name>
</gene>
<feature type="region of interest" description="Disordered" evidence="3">
    <location>
        <begin position="1"/>
        <end position="34"/>
    </location>
</feature>
<dbReference type="Proteomes" id="UP000075591">
    <property type="component" value="Unassembled WGS sequence"/>
</dbReference>
<evidence type="ECO:0000256" key="2">
    <source>
        <dbReference type="SAM" id="Coils"/>
    </source>
</evidence>
<sequence>MSTKPKKNKKKRKPPERGEKKKKKVEKEKQKRKAKFKLSIPQLKKYGLENASREEIREVEKIREWAVKIHTVGKESNICIDGENMAFSTRKNYETKTIKVLTDIHLKTKKNIFAITQEDISNHIYETYSNNYTASAYIAALGYTQTVINRDETLFRVKPSLLIRNADDSAWTVKEDHQDRDWIRRAKDSTTKKATFEEIQKVKEEVMKSRYSQSHKEQLLKMIDLCAALGLRVSEAISMTYGDILEKGKSLHTQGKGGHHRHNSYSLPNHDDQARQILQDLYNSPDNTNPNKKIFEFRTEVKRDKDGNYIKGGEIMSDQAVQERIGRMIRTCADRAGVNDADKTFSMHSLRKYYAQSRVDYYKKFTLDELKQEVNEKLAENKRLRKEEKERVRKEKLAGKTKAQINERKYPNLEKKLETLRDRINWVEKPSKKNPEGIRRTKDWRDPQEKELIFFLVSLSIGHQRVESAPLHSNVYRSLC</sequence>
<dbReference type="SUPFAM" id="SSF56349">
    <property type="entry name" value="DNA breaking-rejoining enzymes"/>
    <property type="match status" value="1"/>
</dbReference>
<evidence type="ECO:0000256" key="3">
    <source>
        <dbReference type="SAM" id="MobiDB-lite"/>
    </source>
</evidence>
<dbReference type="GO" id="GO:0015074">
    <property type="term" value="P:DNA integration"/>
    <property type="evidence" value="ECO:0007669"/>
    <property type="project" value="InterPro"/>
</dbReference>
<protein>
    <recommendedName>
        <fullName evidence="4">Tyr recombinase domain-containing protein</fullName>
    </recommendedName>
</protein>
<dbReference type="Pfam" id="PF00589">
    <property type="entry name" value="Phage_integrase"/>
    <property type="match status" value="1"/>
</dbReference>